<feature type="domain" description="B30.2/SPRY" evidence="1">
    <location>
        <begin position="64"/>
        <end position="266"/>
    </location>
</feature>
<dbReference type="SMART" id="SM00449">
    <property type="entry name" value="SPRY"/>
    <property type="match status" value="1"/>
</dbReference>
<dbReference type="InterPro" id="IPR044736">
    <property type="entry name" value="Gid1/RanBPM/SPLA_SPRY"/>
</dbReference>
<proteinExistence type="predicted"/>
<dbReference type="EMBL" id="JAEPRD010000007">
    <property type="protein sequence ID" value="KAG2211809.1"/>
    <property type="molecule type" value="Genomic_DNA"/>
</dbReference>
<dbReference type="InterPro" id="IPR043136">
    <property type="entry name" value="B30.2/SPRY_sf"/>
</dbReference>
<comment type="caution">
    <text evidence="2">The sequence shown here is derived from an EMBL/GenBank/DDBJ whole genome shotgun (WGS) entry which is preliminary data.</text>
</comment>
<evidence type="ECO:0000259" key="1">
    <source>
        <dbReference type="PROSITE" id="PS50188"/>
    </source>
</evidence>
<dbReference type="OrthoDB" id="258495at2759"/>
<sequence length="278" mass="31297">MNNKDFEEEPPSYDHAFQSTLTPNAQVHQFGKFQDASLDSYERGEMFIQAFSSQLDRFPSQEAQQVAQYGFLRCMHIDTSIQKNQLFAHPKGNAAFITSGDQVQFWPGVQYGPLIDLDVTAQASHPFLTLREYNPQTIYSDVPTQHYFEMTVKQARGEVVMAIGLSTRPYPIFRMPGWNKFSVGYHSDDGHKFCDDATGGQEFGPSWGLGDTVGCGYCPDTGHVFFTKNGTMIDYAFTGLSRHHYFPSVGVDGPATIHLNFGKSPFLFHLENWAGQFI</sequence>
<dbReference type="AlphaFoldDB" id="A0A8H7VER5"/>
<dbReference type="InterPro" id="IPR013320">
    <property type="entry name" value="ConA-like_dom_sf"/>
</dbReference>
<dbReference type="Gene3D" id="2.60.120.920">
    <property type="match status" value="1"/>
</dbReference>
<dbReference type="PANTHER" id="PTHR12864">
    <property type="entry name" value="RAN BINDING PROTEIN 9-RELATED"/>
    <property type="match status" value="1"/>
</dbReference>
<dbReference type="Proteomes" id="UP000603453">
    <property type="component" value="Unassembled WGS sequence"/>
</dbReference>
<dbReference type="InterPro" id="IPR003877">
    <property type="entry name" value="SPRY_dom"/>
</dbReference>
<reference evidence="2" key="1">
    <citation type="submission" date="2020-12" db="EMBL/GenBank/DDBJ databases">
        <title>Metabolic potential, ecology and presence of endohyphal bacteria is reflected in genomic diversity of Mucoromycotina.</title>
        <authorList>
            <person name="Muszewska A."/>
            <person name="Okrasinska A."/>
            <person name="Steczkiewicz K."/>
            <person name="Drgas O."/>
            <person name="Orlowska M."/>
            <person name="Perlinska-Lenart U."/>
            <person name="Aleksandrzak-Piekarczyk T."/>
            <person name="Szatraj K."/>
            <person name="Zielenkiewicz U."/>
            <person name="Pilsyk S."/>
            <person name="Malc E."/>
            <person name="Mieczkowski P."/>
            <person name="Kruszewska J.S."/>
            <person name="Biernat P."/>
            <person name="Pawlowska J."/>
        </authorList>
    </citation>
    <scope>NUCLEOTIDE SEQUENCE</scope>
    <source>
        <strain evidence="2">WA0000017839</strain>
    </source>
</reference>
<name>A0A8H7VER5_9FUNG</name>
<keyword evidence="3" id="KW-1185">Reference proteome</keyword>
<dbReference type="SUPFAM" id="SSF49899">
    <property type="entry name" value="Concanavalin A-like lectins/glucanases"/>
    <property type="match status" value="1"/>
</dbReference>
<protein>
    <recommendedName>
        <fullName evidence="1">B30.2/SPRY domain-containing protein</fullName>
    </recommendedName>
</protein>
<dbReference type="InterPro" id="IPR050618">
    <property type="entry name" value="Ubq-SigPath_Reg"/>
</dbReference>
<gene>
    <name evidence="2" type="ORF">INT47_004495</name>
</gene>
<dbReference type="InterPro" id="IPR001870">
    <property type="entry name" value="B30.2/SPRY"/>
</dbReference>
<dbReference type="Pfam" id="PF00622">
    <property type="entry name" value="SPRY"/>
    <property type="match status" value="1"/>
</dbReference>
<organism evidence="2 3">
    <name type="scientific">Mucor saturninus</name>
    <dbReference type="NCBI Taxonomy" id="64648"/>
    <lineage>
        <taxon>Eukaryota</taxon>
        <taxon>Fungi</taxon>
        <taxon>Fungi incertae sedis</taxon>
        <taxon>Mucoromycota</taxon>
        <taxon>Mucoromycotina</taxon>
        <taxon>Mucoromycetes</taxon>
        <taxon>Mucorales</taxon>
        <taxon>Mucorineae</taxon>
        <taxon>Mucoraceae</taxon>
        <taxon>Mucor</taxon>
    </lineage>
</organism>
<evidence type="ECO:0000313" key="2">
    <source>
        <dbReference type="EMBL" id="KAG2211809.1"/>
    </source>
</evidence>
<dbReference type="CDD" id="cd12885">
    <property type="entry name" value="SPRY_RanBP_like"/>
    <property type="match status" value="1"/>
</dbReference>
<dbReference type="PROSITE" id="PS50188">
    <property type="entry name" value="B302_SPRY"/>
    <property type="match status" value="1"/>
</dbReference>
<evidence type="ECO:0000313" key="3">
    <source>
        <dbReference type="Proteomes" id="UP000603453"/>
    </source>
</evidence>
<accession>A0A8H7VER5</accession>